<dbReference type="InterPro" id="IPR051214">
    <property type="entry name" value="GH32_Enzymes"/>
</dbReference>
<dbReference type="Gene3D" id="2.115.10.20">
    <property type="entry name" value="Glycosyl hydrolase domain, family 43"/>
    <property type="match status" value="1"/>
</dbReference>
<feature type="domain" description="Glycosyl hydrolase family 32 N-terminal" evidence="6">
    <location>
        <begin position="261"/>
        <end position="557"/>
    </location>
</feature>
<dbReference type="AlphaFoldDB" id="A0A1I6I8M5"/>
<evidence type="ECO:0000259" key="6">
    <source>
        <dbReference type="Pfam" id="PF00251"/>
    </source>
</evidence>
<keyword evidence="3" id="KW-0378">Hydrolase</keyword>
<protein>
    <recommendedName>
        <fullName evidence="2">beta-fructofuranosidase</fullName>
        <ecNumber evidence="2">3.2.1.26</ecNumber>
    </recommendedName>
</protein>
<dbReference type="GO" id="GO:0005975">
    <property type="term" value="P:carbohydrate metabolic process"/>
    <property type="evidence" value="ECO:0007669"/>
    <property type="project" value="InterPro"/>
</dbReference>
<comment type="similarity">
    <text evidence="1">Belongs to the glycosyl hydrolase 32 family.</text>
</comment>
<dbReference type="InterPro" id="IPR013320">
    <property type="entry name" value="ConA-like_dom_sf"/>
</dbReference>
<dbReference type="InterPro" id="IPR018053">
    <property type="entry name" value="Glyco_hydro_32_AS"/>
</dbReference>
<dbReference type="InterPro" id="IPR023296">
    <property type="entry name" value="Glyco_hydro_beta-prop_sf"/>
</dbReference>
<evidence type="ECO:0000259" key="7">
    <source>
        <dbReference type="Pfam" id="PF08244"/>
    </source>
</evidence>
<dbReference type="Pfam" id="PF16324">
    <property type="entry name" value="DUF4960"/>
    <property type="match status" value="1"/>
</dbReference>
<evidence type="ECO:0000313" key="10">
    <source>
        <dbReference type="Proteomes" id="UP000198531"/>
    </source>
</evidence>
<dbReference type="PANTHER" id="PTHR43101">
    <property type="entry name" value="BETA-FRUCTOSIDASE"/>
    <property type="match status" value="1"/>
</dbReference>
<dbReference type="InterPro" id="IPR013189">
    <property type="entry name" value="Glyco_hydro_32_C"/>
</dbReference>
<gene>
    <name evidence="9" type="ORF">SAMN04487947_3051</name>
</gene>
<dbReference type="CDD" id="cd08996">
    <property type="entry name" value="GH32_FFase"/>
    <property type="match status" value="1"/>
</dbReference>
<evidence type="ECO:0000256" key="5">
    <source>
        <dbReference type="SAM" id="MobiDB-lite"/>
    </source>
</evidence>
<keyword evidence="10" id="KW-1185">Reference proteome</keyword>
<organism evidence="9 10">
    <name type="scientific">Halogeometricum rufum</name>
    <dbReference type="NCBI Taxonomy" id="553469"/>
    <lineage>
        <taxon>Archaea</taxon>
        <taxon>Methanobacteriati</taxon>
        <taxon>Methanobacteriota</taxon>
        <taxon>Stenosarchaea group</taxon>
        <taxon>Halobacteria</taxon>
        <taxon>Halobacteriales</taxon>
        <taxon>Haloferacaceae</taxon>
        <taxon>Halogeometricum</taxon>
    </lineage>
</organism>
<dbReference type="SUPFAM" id="SSF49899">
    <property type="entry name" value="Concanavalin A-like lectins/glucanases"/>
    <property type="match status" value="1"/>
</dbReference>
<dbReference type="PANTHER" id="PTHR43101:SF1">
    <property type="entry name" value="BETA-FRUCTOSIDASE"/>
    <property type="match status" value="1"/>
</dbReference>
<feature type="region of interest" description="Disordered" evidence="5">
    <location>
        <begin position="599"/>
        <end position="630"/>
    </location>
</feature>
<dbReference type="InterPro" id="IPR013148">
    <property type="entry name" value="Glyco_hydro_32_N"/>
</dbReference>
<evidence type="ECO:0000256" key="4">
    <source>
        <dbReference type="ARBA" id="ARBA00023295"/>
    </source>
</evidence>
<dbReference type="Proteomes" id="UP000198531">
    <property type="component" value="Unassembled WGS sequence"/>
</dbReference>
<evidence type="ECO:0000256" key="3">
    <source>
        <dbReference type="ARBA" id="ARBA00022801"/>
    </source>
</evidence>
<sequence length="749" mass="81996">MDDLSASVAFLSATDYTDEQRAAREWCAGVADVDDVPLSAVADGTVSLADYDAAWWHRDDPVDETTRALAADCADAVSDFLAADGGLLLSLHALSAVVPFGVDEVAPDAVGAETPAEPSGFVKKRMYDDHPLFEGFPLRELHTQPADVTRPYARYEGVLPASGDVVASTIRGDEFHVAQKAAFAWRVGRGAVYGLGSEVAFLPTWDFETAEAQRRIVRNALALLAGAPQRRPDFTDRPDDAEGFAAMRAELADDHRRPRYHLAPPAGWLNDPNGVVQYDGTYHVFYQYNPGGPFHGTIHWGHATSEDLLHWEDRPVALAPDADGPDRDGVWSGCAVVDDDGTPTLVYTGGRGRDQLPCLATTDDPSLDTWEKHGDNPIFPAPSAGIDLLETDDWRAEFRDHCVWRQDGTWYHLIGAGVADTGGAALLYRGDGLREWEYVGPLLVGDWEGHGVVWECPELLDFGDTQVLHVSNYSHVEYFLGTASLSEPSFDVDHRERMDYGDYYAPQSTRTDDGRVLTWGWVPEARGAEAQWHAGWSGVLTVPRELSVEDGELRQRPARELRDLRGKRRREERLTLEPGASRTLDLSGNAYELAFEVSVGDGDEDSVGDGDEDSVGDGDEDSVGNRHGDDADATFELGLFESPARNERTVVRYGGDEVVVDRSRSALDGVPDTEPQRMPVADGTLSLRAFVDGSVLELYANERRCLTSRVYPTRADADGVSLRAVGGTVELASMDAWELDATFPARSRD</sequence>
<evidence type="ECO:0000256" key="1">
    <source>
        <dbReference type="ARBA" id="ARBA00009902"/>
    </source>
</evidence>
<reference evidence="10" key="1">
    <citation type="submission" date="2016-10" db="EMBL/GenBank/DDBJ databases">
        <authorList>
            <person name="Varghese N."/>
            <person name="Submissions S."/>
        </authorList>
    </citation>
    <scope>NUCLEOTIDE SEQUENCE [LARGE SCALE GENOMIC DNA]</scope>
    <source>
        <strain evidence="10">CGMCC 1.7736</strain>
    </source>
</reference>
<dbReference type="GO" id="GO:0004564">
    <property type="term" value="F:beta-fructofuranosidase activity"/>
    <property type="evidence" value="ECO:0007669"/>
    <property type="project" value="UniProtKB-EC"/>
</dbReference>
<dbReference type="Pfam" id="PF08244">
    <property type="entry name" value="Glyco_hydro_32C"/>
    <property type="match status" value="1"/>
</dbReference>
<dbReference type="Gene3D" id="2.60.120.560">
    <property type="entry name" value="Exo-inulinase, domain 1"/>
    <property type="match status" value="1"/>
</dbReference>
<dbReference type="InterPro" id="IPR032526">
    <property type="entry name" value="DUF4960"/>
</dbReference>
<dbReference type="OrthoDB" id="166931at2157"/>
<evidence type="ECO:0000256" key="2">
    <source>
        <dbReference type="ARBA" id="ARBA00012758"/>
    </source>
</evidence>
<dbReference type="RefSeq" id="WP_089809034.1">
    <property type="nucleotide sequence ID" value="NZ_FOYT01000002.1"/>
</dbReference>
<dbReference type="InterPro" id="IPR001362">
    <property type="entry name" value="Glyco_hydro_32"/>
</dbReference>
<feature type="domain" description="DUF4960" evidence="8">
    <location>
        <begin position="17"/>
        <end position="112"/>
    </location>
</feature>
<dbReference type="STRING" id="553469.SAMN04487947_3051"/>
<evidence type="ECO:0000313" key="9">
    <source>
        <dbReference type="EMBL" id="SFR63004.1"/>
    </source>
</evidence>
<dbReference type="SMART" id="SM00640">
    <property type="entry name" value="Glyco_32"/>
    <property type="match status" value="1"/>
</dbReference>
<accession>A0A1I6I8M5</accession>
<dbReference type="EMBL" id="FOYT01000002">
    <property type="protein sequence ID" value="SFR63004.1"/>
    <property type="molecule type" value="Genomic_DNA"/>
</dbReference>
<name>A0A1I6I8M5_9EURY</name>
<feature type="compositionally biased region" description="Acidic residues" evidence="5">
    <location>
        <begin position="601"/>
        <end position="622"/>
    </location>
</feature>
<keyword evidence="4" id="KW-0326">Glycosidase</keyword>
<dbReference type="EC" id="3.2.1.26" evidence="2"/>
<dbReference type="PROSITE" id="PS00609">
    <property type="entry name" value="GLYCOSYL_HYDROL_F32"/>
    <property type="match status" value="1"/>
</dbReference>
<feature type="domain" description="Glycosyl hydrolase family 32 C-terminal" evidence="7">
    <location>
        <begin position="560"/>
        <end position="738"/>
    </location>
</feature>
<dbReference type="Pfam" id="PF00251">
    <property type="entry name" value="Glyco_hydro_32N"/>
    <property type="match status" value="1"/>
</dbReference>
<evidence type="ECO:0000259" key="8">
    <source>
        <dbReference type="Pfam" id="PF16324"/>
    </source>
</evidence>
<proteinExistence type="inferred from homology"/>
<dbReference type="SUPFAM" id="SSF75005">
    <property type="entry name" value="Arabinanase/levansucrase/invertase"/>
    <property type="match status" value="1"/>
</dbReference>